<feature type="region of interest" description="Disordered" evidence="5">
    <location>
        <begin position="172"/>
        <end position="197"/>
    </location>
</feature>
<dbReference type="eggNOG" id="arCOG01946">
    <property type="taxonomic scope" value="Archaea"/>
</dbReference>
<dbReference type="GO" id="GO:1990904">
    <property type="term" value="C:ribonucleoprotein complex"/>
    <property type="evidence" value="ECO:0007669"/>
    <property type="project" value="UniProtKB-KW"/>
</dbReference>
<sequence length="197" mass="21480">MSYMEFLSLLSRTFGYTRNIKILDCMLNVPASEFTKRELRQLSQRLIKSKRRLDSAMAQFKLVISDSTGRSVSQELKDRAAQPLLGARIGSVLDSSVIGITGGKVKITGGSDKAGTPMRSDVHGGVKKYVLMSEGVGAKNLEGGRIRKLVRGNMVTEEIYQLNVSLVEGKLPEKPKEEAPAAAAEAVAPAKEEKKKK</sequence>
<dbReference type="AlphaFoldDB" id="A0A075N0S3"/>
<dbReference type="HOGENOM" id="CLU_109671_1_0_2"/>
<evidence type="ECO:0000256" key="3">
    <source>
        <dbReference type="ARBA" id="ARBA00023274"/>
    </source>
</evidence>
<gene>
    <name evidence="4" type="primary">rps6e</name>
    <name evidence="6" type="ORF">NTE_03034</name>
</gene>
<dbReference type="Pfam" id="PF01092">
    <property type="entry name" value="Ribosomal_S6e"/>
    <property type="match status" value="1"/>
</dbReference>
<reference evidence="6 7" key="1">
    <citation type="journal article" date="2014" name="PLoS ONE">
        <title>Genome Sequence of Candidatus Nitrososphaera evergladensis from Group I.1b Enriched from Everglades Soil Reveals Novel Genomic Features of the Ammonia-Oxidizing Archaea.</title>
        <authorList>
            <person name="Zhalnina K.V."/>
            <person name="Dias R."/>
            <person name="Leonard M.T."/>
            <person name="Dorr de Quadros P."/>
            <person name="Camargo F.A."/>
            <person name="Drew J.C."/>
            <person name="Farmerie W.G."/>
            <person name="Daroub S.H."/>
            <person name="Triplett E.W."/>
        </authorList>
    </citation>
    <scope>NUCLEOTIDE SEQUENCE [LARGE SCALE GENOMIC DNA]</scope>
    <source>
        <strain evidence="6 7">SR1</strain>
    </source>
</reference>
<protein>
    <recommendedName>
        <fullName evidence="4">Small ribosomal subunit protein eS6</fullName>
    </recommendedName>
</protein>
<comment type="similarity">
    <text evidence="1 4">Belongs to the eukaryotic ribosomal protein eS6 family.</text>
</comment>
<evidence type="ECO:0000313" key="6">
    <source>
        <dbReference type="EMBL" id="AIF85069.1"/>
    </source>
</evidence>
<dbReference type="GO" id="GO:0005840">
    <property type="term" value="C:ribosome"/>
    <property type="evidence" value="ECO:0007669"/>
    <property type="project" value="UniProtKB-KW"/>
</dbReference>
<dbReference type="GeneID" id="41598703"/>
<feature type="compositionally biased region" description="Low complexity" evidence="5">
    <location>
        <begin position="180"/>
        <end position="189"/>
    </location>
</feature>
<organism evidence="6 7">
    <name type="scientific">Candidatus Nitrososphaera evergladensis SR1</name>
    <dbReference type="NCBI Taxonomy" id="1459636"/>
    <lineage>
        <taxon>Archaea</taxon>
        <taxon>Nitrososphaerota</taxon>
        <taxon>Nitrososphaeria</taxon>
        <taxon>Nitrososphaerales</taxon>
        <taxon>Nitrososphaeraceae</taxon>
        <taxon>Nitrososphaera</taxon>
    </lineage>
</organism>
<dbReference type="SMART" id="SM01405">
    <property type="entry name" value="Ribosomal_S6e"/>
    <property type="match status" value="1"/>
</dbReference>
<evidence type="ECO:0000256" key="5">
    <source>
        <dbReference type="SAM" id="MobiDB-lite"/>
    </source>
</evidence>
<dbReference type="InterPro" id="IPR020924">
    <property type="entry name" value="Ribosomal_eS6_arc"/>
</dbReference>
<evidence type="ECO:0000256" key="4">
    <source>
        <dbReference type="HAMAP-Rule" id="MF_00512"/>
    </source>
</evidence>
<dbReference type="EMBL" id="CP007174">
    <property type="protein sequence ID" value="AIF85069.1"/>
    <property type="molecule type" value="Genomic_DNA"/>
</dbReference>
<dbReference type="InterPro" id="IPR001377">
    <property type="entry name" value="Ribosomal_eS6"/>
</dbReference>
<dbReference type="STRING" id="1459636.NTE_03034"/>
<evidence type="ECO:0000313" key="7">
    <source>
        <dbReference type="Proteomes" id="UP000028194"/>
    </source>
</evidence>
<accession>A0A075N0S3</accession>
<proteinExistence type="inferred from homology"/>
<evidence type="ECO:0000256" key="2">
    <source>
        <dbReference type="ARBA" id="ARBA00022980"/>
    </source>
</evidence>
<dbReference type="Proteomes" id="UP000028194">
    <property type="component" value="Chromosome"/>
</dbReference>
<dbReference type="PANTHER" id="PTHR11502">
    <property type="entry name" value="40S RIBOSOMAL PROTEIN S6"/>
    <property type="match status" value="1"/>
</dbReference>
<dbReference type="RefSeq" id="WP_226987030.1">
    <property type="nucleotide sequence ID" value="NZ_CP007174.1"/>
</dbReference>
<keyword evidence="3 4" id="KW-0687">Ribonucleoprotein</keyword>
<name>A0A075N0S3_9ARCH</name>
<dbReference type="GO" id="GO:0003735">
    <property type="term" value="F:structural constituent of ribosome"/>
    <property type="evidence" value="ECO:0007669"/>
    <property type="project" value="InterPro"/>
</dbReference>
<dbReference type="InterPro" id="IPR018282">
    <property type="entry name" value="Ribosomal_eS6_CS"/>
</dbReference>
<keyword evidence="7" id="KW-1185">Reference proteome</keyword>
<keyword evidence="2 4" id="KW-0689">Ribosomal protein</keyword>
<dbReference type="KEGG" id="nev:NTE_03034"/>
<dbReference type="HAMAP" id="MF_00512">
    <property type="entry name" value="Ribosomal_eS6"/>
    <property type="match status" value="1"/>
</dbReference>
<dbReference type="PROSITE" id="PS00578">
    <property type="entry name" value="RIBOSOMAL_S6E"/>
    <property type="match status" value="1"/>
</dbReference>
<evidence type="ECO:0000256" key="1">
    <source>
        <dbReference type="ARBA" id="ARBA00009312"/>
    </source>
</evidence>
<dbReference type="GO" id="GO:0006412">
    <property type="term" value="P:translation"/>
    <property type="evidence" value="ECO:0007669"/>
    <property type="project" value="UniProtKB-UniRule"/>
</dbReference>